<dbReference type="InterPro" id="IPR006195">
    <property type="entry name" value="aa-tRNA-synth_II"/>
</dbReference>
<organism evidence="11 12">
    <name type="scientific">Candidatus Kerfeldbacteria bacterium CG08_land_8_20_14_0_20_43_14</name>
    <dbReference type="NCBI Taxonomy" id="2014246"/>
    <lineage>
        <taxon>Bacteria</taxon>
        <taxon>Candidatus Kerfeldiibacteriota</taxon>
    </lineage>
</organism>
<dbReference type="InterPro" id="IPR050062">
    <property type="entry name" value="Pro-tRNA_synthetase"/>
</dbReference>
<sequence>MKQSILFTKTARQALKEEVSINAQLLIRAGFVNKLMAGVYTFLPLGLRVINKIEEIIRQEINALGGQEIFMPSLQPKENWEITGRWQSMDDLYKVKDQSGREFALGPTHEEIVAPLLKHFVNSYKDLPCYVYQFQNKFRMELRSKSGLLRGREFMMKDLYSFNLTEKGLDEFYEKAKTAYEKIFNRIGLGKKTYYTYASGGTFAKYSHEFQTESESGEDTIFICKKCRQAINKEIKGEIKTCPNCKNSEFKEAKAIEVGNIFKLQTKYSQPFDLSVLDEKGKKQTIVMGCYGIGLSRVMGAVVETSHDAKGIIWPEAIAPFKVHLISLEKNEEAEKIYADLDKHGIEILFDDRAVSAGEKFNDADLIGLPYRLVVSEKSLKAGGVEAKKRNSQKSEIVNIKELQKFLEQS</sequence>
<evidence type="ECO:0000256" key="9">
    <source>
        <dbReference type="ARBA" id="ARBA00047671"/>
    </source>
</evidence>
<dbReference type="PANTHER" id="PTHR42753:SF2">
    <property type="entry name" value="PROLINE--TRNA LIGASE"/>
    <property type="match status" value="1"/>
</dbReference>
<dbReference type="GO" id="GO:0005829">
    <property type="term" value="C:cytosol"/>
    <property type="evidence" value="ECO:0007669"/>
    <property type="project" value="TreeGrafter"/>
</dbReference>
<dbReference type="PROSITE" id="PS50862">
    <property type="entry name" value="AA_TRNA_LIGASE_II"/>
    <property type="match status" value="1"/>
</dbReference>
<dbReference type="CDD" id="cd00861">
    <property type="entry name" value="ProRS_anticodon_short"/>
    <property type="match status" value="1"/>
</dbReference>
<gene>
    <name evidence="11" type="ORF">COT26_00385</name>
</gene>
<dbReference type="InterPro" id="IPR002314">
    <property type="entry name" value="aa-tRNA-synt_IIb"/>
</dbReference>
<evidence type="ECO:0000256" key="7">
    <source>
        <dbReference type="ARBA" id="ARBA00023146"/>
    </source>
</evidence>
<evidence type="ECO:0000256" key="1">
    <source>
        <dbReference type="ARBA" id="ARBA00012831"/>
    </source>
</evidence>
<dbReference type="SUPFAM" id="SSF55681">
    <property type="entry name" value="Class II aaRS and biotin synthetases"/>
    <property type="match status" value="1"/>
</dbReference>
<dbReference type="InterPro" id="IPR004154">
    <property type="entry name" value="Anticodon-bd"/>
</dbReference>
<reference evidence="12" key="1">
    <citation type="submission" date="2017-09" db="EMBL/GenBank/DDBJ databases">
        <title>Depth-based differentiation of microbial function through sediment-hosted aquifers and enrichment of novel symbionts in the deep terrestrial subsurface.</title>
        <authorList>
            <person name="Probst A.J."/>
            <person name="Ladd B."/>
            <person name="Jarett J.K."/>
            <person name="Geller-Mcgrath D.E."/>
            <person name="Sieber C.M.K."/>
            <person name="Emerson J.B."/>
            <person name="Anantharaman K."/>
            <person name="Thomas B.C."/>
            <person name="Malmstrom R."/>
            <person name="Stieglmeier M."/>
            <person name="Klingl A."/>
            <person name="Woyke T."/>
            <person name="Ryan C.M."/>
            <person name="Banfield J.F."/>
        </authorList>
    </citation>
    <scope>NUCLEOTIDE SEQUENCE [LARGE SCALE GENOMIC DNA]</scope>
</reference>
<comment type="caution">
    <text evidence="11">The sequence shown here is derived from an EMBL/GenBank/DDBJ whole genome shotgun (WGS) entry which is preliminary data.</text>
</comment>
<keyword evidence="5" id="KW-0067">ATP-binding</keyword>
<keyword evidence="3" id="KW-0436">Ligase</keyword>
<evidence type="ECO:0000256" key="3">
    <source>
        <dbReference type="ARBA" id="ARBA00022598"/>
    </source>
</evidence>
<dbReference type="Gene3D" id="3.30.930.10">
    <property type="entry name" value="Bira Bifunctional Protein, Domain 2"/>
    <property type="match status" value="1"/>
</dbReference>
<evidence type="ECO:0000256" key="5">
    <source>
        <dbReference type="ARBA" id="ARBA00022840"/>
    </source>
</evidence>
<dbReference type="InterPro" id="IPR036621">
    <property type="entry name" value="Anticodon-bd_dom_sf"/>
</dbReference>
<keyword evidence="7 11" id="KW-0030">Aminoacyl-tRNA synthetase</keyword>
<dbReference type="EC" id="6.1.1.15" evidence="1"/>
<dbReference type="SUPFAM" id="SSF52954">
    <property type="entry name" value="Class II aaRS ABD-related"/>
    <property type="match status" value="1"/>
</dbReference>
<evidence type="ECO:0000313" key="12">
    <source>
        <dbReference type="Proteomes" id="UP000236845"/>
    </source>
</evidence>
<dbReference type="AlphaFoldDB" id="A0A2H0YR70"/>
<evidence type="ECO:0000256" key="6">
    <source>
        <dbReference type="ARBA" id="ARBA00022917"/>
    </source>
</evidence>
<dbReference type="PANTHER" id="PTHR42753">
    <property type="entry name" value="MITOCHONDRIAL RIBOSOME PROTEIN L39/PROLYL-TRNA LIGASE FAMILY MEMBER"/>
    <property type="match status" value="1"/>
</dbReference>
<keyword evidence="4" id="KW-0547">Nucleotide-binding</keyword>
<dbReference type="InterPro" id="IPR002316">
    <property type="entry name" value="Pro-tRNA-ligase_IIa"/>
</dbReference>
<dbReference type="GO" id="GO:0004827">
    <property type="term" value="F:proline-tRNA ligase activity"/>
    <property type="evidence" value="ECO:0007669"/>
    <property type="project" value="UniProtKB-EC"/>
</dbReference>
<accession>A0A2H0YR70</accession>
<protein>
    <recommendedName>
        <fullName evidence="2">Proline--tRNA ligase</fullName>
        <ecNumber evidence="1">6.1.1.15</ecNumber>
    </recommendedName>
    <alternativeName>
        <fullName evidence="8">Prolyl-tRNA synthetase</fullName>
    </alternativeName>
</protein>
<evidence type="ECO:0000313" key="11">
    <source>
        <dbReference type="EMBL" id="PIS40997.1"/>
    </source>
</evidence>
<keyword evidence="6" id="KW-0648">Protein biosynthesis</keyword>
<dbReference type="Pfam" id="PF00587">
    <property type="entry name" value="tRNA-synt_2b"/>
    <property type="match status" value="1"/>
</dbReference>
<dbReference type="Pfam" id="PF03129">
    <property type="entry name" value="HGTP_anticodon"/>
    <property type="match status" value="1"/>
</dbReference>
<feature type="domain" description="Aminoacyl-transfer RNA synthetases class-II family profile" evidence="10">
    <location>
        <begin position="38"/>
        <end position="315"/>
    </location>
</feature>
<proteinExistence type="predicted"/>
<dbReference type="InterPro" id="IPR045864">
    <property type="entry name" value="aa-tRNA-synth_II/BPL/LPL"/>
</dbReference>
<evidence type="ECO:0000259" key="10">
    <source>
        <dbReference type="PROSITE" id="PS50862"/>
    </source>
</evidence>
<dbReference type="GO" id="GO:0005524">
    <property type="term" value="F:ATP binding"/>
    <property type="evidence" value="ECO:0007669"/>
    <property type="project" value="UniProtKB-KW"/>
</dbReference>
<evidence type="ECO:0000256" key="4">
    <source>
        <dbReference type="ARBA" id="ARBA00022741"/>
    </source>
</evidence>
<dbReference type="PRINTS" id="PR01046">
    <property type="entry name" value="TRNASYNTHPRO"/>
</dbReference>
<comment type="catalytic activity">
    <reaction evidence="9">
        <text>tRNA(Pro) + L-proline + ATP = L-prolyl-tRNA(Pro) + AMP + diphosphate</text>
        <dbReference type="Rhea" id="RHEA:14305"/>
        <dbReference type="Rhea" id="RHEA-COMP:9700"/>
        <dbReference type="Rhea" id="RHEA-COMP:9702"/>
        <dbReference type="ChEBI" id="CHEBI:30616"/>
        <dbReference type="ChEBI" id="CHEBI:33019"/>
        <dbReference type="ChEBI" id="CHEBI:60039"/>
        <dbReference type="ChEBI" id="CHEBI:78442"/>
        <dbReference type="ChEBI" id="CHEBI:78532"/>
        <dbReference type="ChEBI" id="CHEBI:456215"/>
        <dbReference type="EC" id="6.1.1.15"/>
    </reaction>
</comment>
<name>A0A2H0YR70_9BACT</name>
<dbReference type="EMBL" id="PEXW01000010">
    <property type="protein sequence ID" value="PIS40997.1"/>
    <property type="molecule type" value="Genomic_DNA"/>
</dbReference>
<evidence type="ECO:0000256" key="2">
    <source>
        <dbReference type="ARBA" id="ARBA00019110"/>
    </source>
</evidence>
<dbReference type="Proteomes" id="UP000236845">
    <property type="component" value="Unassembled WGS sequence"/>
</dbReference>
<evidence type="ECO:0000256" key="8">
    <source>
        <dbReference type="ARBA" id="ARBA00029731"/>
    </source>
</evidence>
<dbReference type="Gene3D" id="3.40.50.800">
    <property type="entry name" value="Anticodon-binding domain"/>
    <property type="match status" value="1"/>
</dbReference>
<dbReference type="GO" id="GO:0006433">
    <property type="term" value="P:prolyl-tRNA aminoacylation"/>
    <property type="evidence" value="ECO:0007669"/>
    <property type="project" value="InterPro"/>
</dbReference>
<dbReference type="InterPro" id="IPR044140">
    <property type="entry name" value="ProRS_anticodon_short"/>
</dbReference>